<dbReference type="PANTHER" id="PTHR34821">
    <property type="entry name" value="INNER MEMBRANE PROTEIN YDCZ"/>
    <property type="match status" value="1"/>
</dbReference>
<keyword evidence="1" id="KW-0472">Membrane</keyword>
<accession>A0A2W5S420</accession>
<dbReference type="InterPro" id="IPR006750">
    <property type="entry name" value="YdcZ"/>
</dbReference>
<feature type="transmembrane region" description="Helical" evidence="1">
    <location>
        <begin position="98"/>
        <end position="123"/>
    </location>
</feature>
<organism evidence="2 3">
    <name type="scientific">Cereibacter sphaeroides</name>
    <name type="common">Rhodobacter sphaeroides</name>
    <dbReference type="NCBI Taxonomy" id="1063"/>
    <lineage>
        <taxon>Bacteria</taxon>
        <taxon>Pseudomonadati</taxon>
        <taxon>Pseudomonadota</taxon>
        <taxon>Alphaproteobacteria</taxon>
        <taxon>Rhodobacterales</taxon>
        <taxon>Paracoccaceae</taxon>
        <taxon>Cereibacter</taxon>
    </lineage>
</organism>
<gene>
    <name evidence="2" type="ORF">DI533_11310</name>
</gene>
<comment type="caution">
    <text evidence="2">The sequence shown here is derived from an EMBL/GenBank/DDBJ whole genome shotgun (WGS) entry which is preliminary data.</text>
</comment>
<dbReference type="EMBL" id="QFQS01000002">
    <property type="protein sequence ID" value="PZQ97748.1"/>
    <property type="molecule type" value="Genomic_DNA"/>
</dbReference>
<dbReference type="AlphaFoldDB" id="A0A2W5S420"/>
<dbReference type="GO" id="GO:0005886">
    <property type="term" value="C:plasma membrane"/>
    <property type="evidence" value="ECO:0007669"/>
    <property type="project" value="TreeGrafter"/>
</dbReference>
<feature type="transmembrane region" description="Helical" evidence="1">
    <location>
        <begin position="130"/>
        <end position="146"/>
    </location>
</feature>
<reference evidence="2 3" key="1">
    <citation type="submission" date="2017-08" db="EMBL/GenBank/DDBJ databases">
        <title>Infants hospitalized years apart are colonized by the same room-sourced microbial strains.</title>
        <authorList>
            <person name="Brooks B."/>
            <person name="Olm M.R."/>
            <person name="Firek B.A."/>
            <person name="Baker R."/>
            <person name="Thomas B.C."/>
            <person name="Morowitz M.J."/>
            <person name="Banfield J.F."/>
        </authorList>
    </citation>
    <scope>NUCLEOTIDE SEQUENCE [LARGE SCALE GENOMIC DNA]</scope>
    <source>
        <strain evidence="2">S2_003_000_R2_11</strain>
    </source>
</reference>
<evidence type="ECO:0000313" key="2">
    <source>
        <dbReference type="EMBL" id="PZQ97748.1"/>
    </source>
</evidence>
<name>A0A2W5S420_CERSP</name>
<proteinExistence type="predicted"/>
<dbReference type="PANTHER" id="PTHR34821:SF2">
    <property type="entry name" value="INNER MEMBRANE PROTEIN YDCZ"/>
    <property type="match status" value="1"/>
</dbReference>
<keyword evidence="1" id="KW-1133">Transmembrane helix</keyword>
<feature type="transmembrane region" description="Helical" evidence="1">
    <location>
        <begin position="36"/>
        <end position="59"/>
    </location>
</feature>
<dbReference type="Proteomes" id="UP000248975">
    <property type="component" value="Unassembled WGS sequence"/>
</dbReference>
<protein>
    <submittedName>
        <fullName evidence="2">EamA-like transporter family protein</fullName>
    </submittedName>
</protein>
<feature type="transmembrane region" description="Helical" evidence="1">
    <location>
        <begin position="71"/>
        <end position="92"/>
    </location>
</feature>
<keyword evidence="1" id="KW-0812">Transmembrane</keyword>
<dbReference type="Pfam" id="PF04657">
    <property type="entry name" value="DMT_YdcZ"/>
    <property type="match status" value="1"/>
</dbReference>
<sequence>MNASATIFLAAAVIAGLALSIQAPINGQLGRAVHSTLLASTISFSVSVVLLLAISYATGEFRQLSDMGPTPWWLWIGGIFGPIYMLGIIYSVPNIGVVSALAAVVAGQLLGAMTIDLIGAFGVAARPISLTRVLSVCFVFAGVVLSRY</sequence>
<evidence type="ECO:0000256" key="1">
    <source>
        <dbReference type="SAM" id="Phobius"/>
    </source>
</evidence>
<evidence type="ECO:0000313" key="3">
    <source>
        <dbReference type="Proteomes" id="UP000248975"/>
    </source>
</evidence>